<dbReference type="InterPro" id="IPR028082">
    <property type="entry name" value="Peripla_BP_I"/>
</dbReference>
<dbReference type="CDD" id="cd15045">
    <property type="entry name" value="7tmC_mGluRs"/>
    <property type="match status" value="1"/>
</dbReference>
<dbReference type="GO" id="GO:0004930">
    <property type="term" value="F:G protein-coupled receptor activity"/>
    <property type="evidence" value="ECO:0007669"/>
    <property type="project" value="UniProtKB-KW"/>
</dbReference>
<feature type="transmembrane region" description="Helical" evidence="12">
    <location>
        <begin position="424"/>
        <end position="444"/>
    </location>
</feature>
<accession>A0A9P0HTK1</accession>
<feature type="transmembrane region" description="Helical" evidence="12">
    <location>
        <begin position="465"/>
        <end position="483"/>
    </location>
</feature>
<sequence length="761" mass="85656">MKCTVRMVSYFSTSPELSNKQRFEYFTRTIPSDHHQVQAMVELVRRLGWSYVSIIYEESNYGIKAFEELEVLLAKYDICIAVKEKLVKDSGVAEETVYDNIILKLQTKPRAKGVIIFGSDQEVAGLMKAVRRCNAVGTFTWIGSDGWSARDLVSSGNEPEVEGTLSVQPQANPVAGFEEYFLNLTVENNKRNPWFVEFWEDHFKCRYPDSSPTPYNIRFVRECSEKDKLTKDDIVFEKQLQFVSDAVMAFAVALQNMHRDLCGNFKGICSKMNPTKGPELLRYLRNVSFEGLSGDKFRFDSNGDGPARYNIIHFKQTDPGVYQWLTVGQYIEGELHLNDSEIFFNTGTALPPESVCSLPCSQGQAKKYVEGERCCWHCFNCSQYQVLDFEDETQCVHCPAGTLPDANQKHCKPLPEVYLRVESGWAIGAMSLSLAGIIATLFVVTVFARNNNTPIVKAAGRELSYVLLSGILLCYSITFALVIRPTDLVCGVQRFGAGFCFTVVYAALFTKTNRISRIFKAGKRTTKRPSFISPRSQLIICSFLISFQVIINILWMIISPPKAIHYHPTREDNLLVCSSYIDASYMIAFAYPILLIIVCTVYAVLTRNIPEAFNESKHIGFTMYTTCIIWLAFVPLYFATGNHMPLRITSMSVTISLSASVTVICLFSPKLYIILIKPERNVRQSMMQSKRSALKSGTTASVMVGALPVAHPIVTSESLMRLHQERSSCSEIKTISGQLTKYTQTSPKHQTEKNALNCNST</sequence>
<dbReference type="EMBL" id="OV725083">
    <property type="protein sequence ID" value="CAH1407468.1"/>
    <property type="molecule type" value="Genomic_DNA"/>
</dbReference>
<dbReference type="PROSITE" id="PS50259">
    <property type="entry name" value="G_PROTEIN_RECEP_F3_4"/>
    <property type="match status" value="1"/>
</dbReference>
<keyword evidence="7 12" id="KW-0472">Membrane</keyword>
<dbReference type="InterPro" id="IPR017979">
    <property type="entry name" value="GPCR_3_CS"/>
</dbReference>
<dbReference type="PRINTS" id="PR00248">
    <property type="entry name" value="GPCRMGR"/>
</dbReference>
<keyword evidence="4 12" id="KW-0812">Transmembrane</keyword>
<evidence type="ECO:0000256" key="1">
    <source>
        <dbReference type="ARBA" id="ARBA00004651"/>
    </source>
</evidence>
<evidence type="ECO:0000256" key="9">
    <source>
        <dbReference type="ARBA" id="ARBA00023180"/>
    </source>
</evidence>
<evidence type="ECO:0000256" key="5">
    <source>
        <dbReference type="ARBA" id="ARBA00022989"/>
    </source>
</evidence>
<evidence type="ECO:0000256" key="12">
    <source>
        <dbReference type="SAM" id="Phobius"/>
    </source>
</evidence>
<dbReference type="PRINTS" id="PR00593">
    <property type="entry name" value="MTABOTROPICR"/>
</dbReference>
<dbReference type="InterPro" id="IPR017978">
    <property type="entry name" value="GPCR_3_C"/>
</dbReference>
<dbReference type="SUPFAM" id="SSF53822">
    <property type="entry name" value="Periplasmic binding protein-like I"/>
    <property type="match status" value="1"/>
</dbReference>
<gene>
    <name evidence="14" type="ORF">NEZAVI_LOCUS15177</name>
</gene>
<protein>
    <recommendedName>
        <fullName evidence="13">G-protein coupled receptors family 3 profile domain-containing protein</fullName>
    </recommendedName>
</protein>
<evidence type="ECO:0000256" key="10">
    <source>
        <dbReference type="ARBA" id="ARBA00023224"/>
    </source>
</evidence>
<keyword evidence="8" id="KW-0675">Receptor</keyword>
<feature type="transmembrane region" description="Helical" evidence="12">
    <location>
        <begin position="495"/>
        <end position="516"/>
    </location>
</feature>
<name>A0A9P0HTK1_NEZVI</name>
<dbReference type="InterPro" id="IPR011500">
    <property type="entry name" value="GPCR_3_9-Cys_dom"/>
</dbReference>
<dbReference type="InterPro" id="IPR001828">
    <property type="entry name" value="ANF_lig-bd_rcpt"/>
</dbReference>
<dbReference type="OrthoDB" id="425344at2759"/>
<dbReference type="InterPro" id="IPR000162">
    <property type="entry name" value="GPCR_3_mtglu_rcpt"/>
</dbReference>
<dbReference type="Pfam" id="PF07562">
    <property type="entry name" value="NCD3G"/>
    <property type="match status" value="1"/>
</dbReference>
<dbReference type="FunFam" id="2.10.50.30:FF:000001">
    <property type="entry name" value="metabotropic glutamate receptor 1"/>
    <property type="match status" value="1"/>
</dbReference>
<dbReference type="InterPro" id="IPR038550">
    <property type="entry name" value="GPCR_3_9-Cys_sf"/>
</dbReference>
<evidence type="ECO:0000256" key="6">
    <source>
        <dbReference type="ARBA" id="ARBA00023040"/>
    </source>
</evidence>
<dbReference type="InterPro" id="IPR050726">
    <property type="entry name" value="mGluR"/>
</dbReference>
<dbReference type="Proteomes" id="UP001152798">
    <property type="component" value="Chromosome 7"/>
</dbReference>
<dbReference type="Pfam" id="PF01094">
    <property type="entry name" value="ANF_receptor"/>
    <property type="match status" value="1"/>
</dbReference>
<evidence type="ECO:0000256" key="3">
    <source>
        <dbReference type="ARBA" id="ARBA00022475"/>
    </source>
</evidence>
<dbReference type="PROSITE" id="PS00981">
    <property type="entry name" value="G_PROTEIN_RECEP_F3_3"/>
    <property type="match status" value="1"/>
</dbReference>
<dbReference type="AlphaFoldDB" id="A0A9P0HTK1"/>
<feature type="transmembrane region" description="Helical" evidence="12">
    <location>
        <begin position="537"/>
        <end position="558"/>
    </location>
</feature>
<comment type="function">
    <text evidence="11">G-protein coupled receptor for glutamate. Ligand binding causes a conformation change that triggers signaling via guanine nucleotide-binding proteins (G proteins) and modulates the activity of down-stream effectors.</text>
</comment>
<proteinExistence type="inferred from homology"/>
<dbReference type="FunFam" id="3.40.50.2300:FF:000145">
    <property type="entry name" value="Glutamate receptor, metabotropic"/>
    <property type="match status" value="1"/>
</dbReference>
<evidence type="ECO:0000313" key="15">
    <source>
        <dbReference type="Proteomes" id="UP001152798"/>
    </source>
</evidence>
<organism evidence="14 15">
    <name type="scientific">Nezara viridula</name>
    <name type="common">Southern green stink bug</name>
    <name type="synonym">Cimex viridulus</name>
    <dbReference type="NCBI Taxonomy" id="85310"/>
    <lineage>
        <taxon>Eukaryota</taxon>
        <taxon>Metazoa</taxon>
        <taxon>Ecdysozoa</taxon>
        <taxon>Arthropoda</taxon>
        <taxon>Hexapoda</taxon>
        <taxon>Insecta</taxon>
        <taxon>Pterygota</taxon>
        <taxon>Neoptera</taxon>
        <taxon>Paraneoptera</taxon>
        <taxon>Hemiptera</taxon>
        <taxon>Heteroptera</taxon>
        <taxon>Panheteroptera</taxon>
        <taxon>Pentatomomorpha</taxon>
        <taxon>Pentatomoidea</taxon>
        <taxon>Pentatomidae</taxon>
        <taxon>Pentatominae</taxon>
        <taxon>Nezara</taxon>
    </lineage>
</organism>
<evidence type="ECO:0000256" key="2">
    <source>
        <dbReference type="ARBA" id="ARBA00007242"/>
    </source>
</evidence>
<reference evidence="14" key="1">
    <citation type="submission" date="2022-01" db="EMBL/GenBank/DDBJ databases">
        <authorList>
            <person name="King R."/>
        </authorList>
    </citation>
    <scope>NUCLEOTIDE SEQUENCE</scope>
</reference>
<comment type="similarity">
    <text evidence="2">Belongs to the G-protein coupled receptor 3 family.</text>
</comment>
<feature type="domain" description="G-protein coupled receptors family 3 profile" evidence="13">
    <location>
        <begin position="425"/>
        <end position="690"/>
    </location>
</feature>
<keyword evidence="5 12" id="KW-1133">Transmembrane helix</keyword>
<evidence type="ECO:0000313" key="14">
    <source>
        <dbReference type="EMBL" id="CAH1407468.1"/>
    </source>
</evidence>
<keyword evidence="10" id="KW-0807">Transducer</keyword>
<dbReference type="InterPro" id="IPR000337">
    <property type="entry name" value="GPCR_3"/>
</dbReference>
<keyword evidence="3" id="KW-1003">Cell membrane</keyword>
<dbReference type="Gene3D" id="2.10.50.30">
    <property type="entry name" value="GPCR, family 3, nine cysteines domain"/>
    <property type="match status" value="1"/>
</dbReference>
<dbReference type="Pfam" id="PF00003">
    <property type="entry name" value="7tm_3"/>
    <property type="match status" value="1"/>
</dbReference>
<evidence type="ECO:0000259" key="13">
    <source>
        <dbReference type="PROSITE" id="PS50259"/>
    </source>
</evidence>
<evidence type="ECO:0000256" key="4">
    <source>
        <dbReference type="ARBA" id="ARBA00022692"/>
    </source>
</evidence>
<keyword evidence="6" id="KW-0297">G-protein coupled receptor</keyword>
<keyword evidence="9" id="KW-0325">Glycoprotein</keyword>
<feature type="transmembrane region" description="Helical" evidence="12">
    <location>
        <begin position="651"/>
        <end position="675"/>
    </location>
</feature>
<keyword evidence="15" id="KW-1185">Reference proteome</keyword>
<comment type="subcellular location">
    <subcellularLocation>
        <location evidence="1">Cell membrane</location>
        <topology evidence="1">Multi-pass membrane protein</topology>
    </subcellularLocation>
</comment>
<feature type="transmembrane region" description="Helical" evidence="12">
    <location>
        <begin position="583"/>
        <end position="606"/>
    </location>
</feature>
<dbReference type="PANTHER" id="PTHR24060">
    <property type="entry name" value="METABOTROPIC GLUTAMATE RECEPTOR"/>
    <property type="match status" value="1"/>
</dbReference>
<dbReference type="Gene3D" id="3.40.50.2300">
    <property type="match status" value="2"/>
</dbReference>
<feature type="transmembrane region" description="Helical" evidence="12">
    <location>
        <begin position="618"/>
        <end position="639"/>
    </location>
</feature>
<dbReference type="GO" id="GO:0005886">
    <property type="term" value="C:plasma membrane"/>
    <property type="evidence" value="ECO:0007669"/>
    <property type="project" value="UniProtKB-SubCell"/>
</dbReference>
<evidence type="ECO:0000256" key="8">
    <source>
        <dbReference type="ARBA" id="ARBA00023170"/>
    </source>
</evidence>
<evidence type="ECO:0000256" key="7">
    <source>
        <dbReference type="ARBA" id="ARBA00023136"/>
    </source>
</evidence>
<evidence type="ECO:0000256" key="11">
    <source>
        <dbReference type="ARBA" id="ARBA00054813"/>
    </source>
</evidence>